<dbReference type="AlphaFoldDB" id="A0A1M7RFL7"/>
<feature type="compositionally biased region" description="Pro residues" evidence="1">
    <location>
        <begin position="88"/>
        <end position="101"/>
    </location>
</feature>
<protein>
    <submittedName>
        <fullName evidence="2">AAA-like domain-containing protein</fullName>
    </submittedName>
</protein>
<evidence type="ECO:0000313" key="2">
    <source>
        <dbReference type="EMBL" id="SHN44961.1"/>
    </source>
</evidence>
<dbReference type="InterPro" id="IPR027417">
    <property type="entry name" value="P-loop_NTPase"/>
</dbReference>
<feature type="compositionally biased region" description="Basic and acidic residues" evidence="1">
    <location>
        <begin position="116"/>
        <end position="126"/>
    </location>
</feature>
<name>A0A1M7RFL7_9ACTN</name>
<feature type="compositionally biased region" description="Basic residues" evidence="1">
    <location>
        <begin position="127"/>
        <end position="144"/>
    </location>
</feature>
<evidence type="ECO:0000256" key="1">
    <source>
        <dbReference type="SAM" id="MobiDB-lite"/>
    </source>
</evidence>
<sequence>MAGRPVSGPAHPPVSGPAARPVSGPVAHPVSAAEGTGVGAAPWPVQHPLNAAPLNAAPPTTLPTHPAAVAVAPPSRVPSRPVTGVPASAPPQSVPPAPLYVPAPDRYPALDPPESDEPRREREERPKKKRQSRRVKSRAPKGRKDRQAVHELELREIAGHLTFTRNDVTAWYHLPDIQWAFRADKERTSILLGIAAQYAALAGYRLHLRRTNRPYPAVGWARRMAALTPHPVPDVYGASSWSDHLEAGQRRLHATSLAEGEVYLGVVFQRRTMREQMIETLNALRKRGSGNAERARLEQLVGRFDEVLGAFGMQARPATAKQVEWLIHRSVALCMPPPPALSPAEAGGWETGDLLAFTEHTMRYRSPYGSTVKLLSRIGDEHVERHVAVLTFGRMEELTIPERHEPWLHFHEQLPWPMELSSRVDVLGQGDALRSLEHKLLTIRSQQRDYHEHEMDAPPELERLAQRALDISDEMSTGLDLDAARVHGWHRIAVAGRTEEECLKRVRALTDHYRSMRIALQHPRDQLRLLDEFIPGQPVANTGYLRRMPAKYFAAAIPQAAAAIGDRRGPIIGETCGTSHRPVMWDPHYATEVRERSGLTVFVAEPGGGKSTLMGGIAYLAARRGVQCTILDPSGPLARLATMPELAPYSKIYNLTRGEPGTLAPYGLIPTPRREHYPADDAGAAEWTSAVAAARAERKALATDICMMLLPPQIQRERSSPILLQRAARQVEPEEFATLDDLVATVATFGDEGAELAETLGDVRDMPLSRLFFGRSIAPVGQDEAVLTVITMAGLALPDLSIDREYWQLEERMALPMLHLATAFTTRRAYGKAMHERKLVALDETHFLAGWGSGRALFTRLARDSRKWNIAALAASQNPVDILGLDVQNLVSTVFVGRIAEDPEIAAQALRMLGVQRGIGYENTLAQLSVADTQNDQRLGYREFVMRDVDGRVQKFRADLAYVPGLLEHLDTTADPLGDVGRISGQEGDAR</sequence>
<gene>
    <name evidence="2" type="ORF">SAMN05443668_11135</name>
</gene>
<keyword evidence="3" id="KW-1185">Reference proteome</keyword>
<reference evidence="2 3" key="1">
    <citation type="submission" date="2016-11" db="EMBL/GenBank/DDBJ databases">
        <authorList>
            <person name="Jaros S."/>
            <person name="Januszkiewicz K."/>
            <person name="Wedrychowicz H."/>
        </authorList>
    </citation>
    <scope>NUCLEOTIDE SEQUENCE [LARGE SCALE GENOMIC DNA]</scope>
    <source>
        <strain evidence="2 3">DSM 46144</strain>
    </source>
</reference>
<dbReference type="EMBL" id="FRCS01000011">
    <property type="protein sequence ID" value="SHN44961.1"/>
    <property type="molecule type" value="Genomic_DNA"/>
</dbReference>
<evidence type="ECO:0000313" key="3">
    <source>
        <dbReference type="Proteomes" id="UP000184440"/>
    </source>
</evidence>
<accession>A0A1M7RFL7</accession>
<organism evidence="2 3">
    <name type="scientific">Cryptosporangium aurantiacum</name>
    <dbReference type="NCBI Taxonomy" id="134849"/>
    <lineage>
        <taxon>Bacteria</taxon>
        <taxon>Bacillati</taxon>
        <taxon>Actinomycetota</taxon>
        <taxon>Actinomycetes</taxon>
        <taxon>Cryptosporangiales</taxon>
        <taxon>Cryptosporangiaceae</taxon>
        <taxon>Cryptosporangium</taxon>
    </lineage>
</organism>
<dbReference type="Proteomes" id="UP000184440">
    <property type="component" value="Unassembled WGS sequence"/>
</dbReference>
<proteinExistence type="predicted"/>
<dbReference type="Gene3D" id="3.40.50.300">
    <property type="entry name" value="P-loop containing nucleotide triphosphate hydrolases"/>
    <property type="match status" value="1"/>
</dbReference>
<dbReference type="Pfam" id="PF12846">
    <property type="entry name" value="AAA_10"/>
    <property type="match status" value="1"/>
</dbReference>
<feature type="region of interest" description="Disordered" evidence="1">
    <location>
        <begin position="1"/>
        <end position="148"/>
    </location>
</feature>
<dbReference type="STRING" id="134849.SAMN05443668_11135"/>
<feature type="compositionally biased region" description="Low complexity" evidence="1">
    <location>
        <begin position="47"/>
        <end position="87"/>
    </location>
</feature>
<dbReference type="OrthoDB" id="3885223at2"/>
<dbReference type="SUPFAM" id="SSF52540">
    <property type="entry name" value="P-loop containing nucleoside triphosphate hydrolases"/>
    <property type="match status" value="1"/>
</dbReference>